<sequence>MVFKSFIKKQFIDVIQWPNPEPEVLMWRFPIQDEEIQNGASLTVRDSQAAMFVDEGVTADVFQAGTFKLTTQNLPVLTNLKNWSKLFESPFKSDVYFFNLRQQLSRRWGTSQPVTVRDADFGAVALRAFGMYSFRIADPALFFKEVTGVTAEYRGEQLEEQLRNVAVTQLATAFGTSNIPFLDMAANQVALSQKMTELLQPLFAAMGLLLESFNVESVTLPEALQKRMDERMGMGIVGDLSRYTQYQTAQAIPIAAQNEGGVAGIGAGLAAGMGMGNAMTAAMMGQQVAPPAQPVQAAPVVAPVAAAPAAGEDLAGKLTQLKTLLDQGLISQADYDTAKAEVIKKITG</sequence>
<evidence type="ECO:0000313" key="3">
    <source>
        <dbReference type="Proteomes" id="UP000832011"/>
    </source>
</evidence>
<dbReference type="Pfam" id="PF13421">
    <property type="entry name" value="Band_7_1"/>
    <property type="match status" value="1"/>
</dbReference>
<dbReference type="CDD" id="cd03408">
    <property type="entry name" value="SPFH_like_u1"/>
    <property type="match status" value="1"/>
</dbReference>
<accession>A0ABY4E8H3</accession>
<dbReference type="InterPro" id="IPR033880">
    <property type="entry name" value="SPFH_YdjI"/>
</dbReference>
<gene>
    <name evidence="2" type="ORF">LVJ82_07155</name>
</gene>
<dbReference type="InterPro" id="IPR036013">
    <property type="entry name" value="Band_7/SPFH_dom_sf"/>
</dbReference>
<proteinExistence type="predicted"/>
<dbReference type="Proteomes" id="UP000832011">
    <property type="component" value="Chromosome"/>
</dbReference>
<dbReference type="SUPFAM" id="SSF117892">
    <property type="entry name" value="Band 7/SPFH domain"/>
    <property type="match status" value="1"/>
</dbReference>
<dbReference type="RefSeq" id="WP_058305059.1">
    <property type="nucleotide sequence ID" value="NZ_CABKVG010000005.1"/>
</dbReference>
<dbReference type="PANTHER" id="PTHR37826:SF2">
    <property type="entry name" value="ZINC-RIBBON DOMAIN-CONTAINING PROTEIN"/>
    <property type="match status" value="1"/>
</dbReference>
<keyword evidence="3" id="KW-1185">Reference proteome</keyword>
<name>A0ABY4E8H3_9NEIS</name>
<evidence type="ECO:0000259" key="1">
    <source>
        <dbReference type="Pfam" id="PF13421"/>
    </source>
</evidence>
<protein>
    <submittedName>
        <fullName evidence="2">SPFH domain-containing protein</fullName>
    </submittedName>
</protein>
<reference evidence="2 3" key="1">
    <citation type="journal article" date="2022" name="Res Sq">
        <title>Evolution of multicellular longitudinally dividing oral cavity symbionts (Neisseriaceae).</title>
        <authorList>
            <person name="Nyongesa S."/>
            <person name="Weber P."/>
            <person name="Bernet E."/>
            <person name="Pullido F."/>
            <person name="Nieckarz M."/>
            <person name="Delaby M."/>
            <person name="Nieves C."/>
            <person name="Viehboeck T."/>
            <person name="Krause N."/>
            <person name="Rivera-Millot A."/>
            <person name="Nakamura A."/>
            <person name="Vischer N."/>
            <person name="VanNieuwenhze M."/>
            <person name="Brun Y."/>
            <person name="Cava F."/>
            <person name="Bulgheresi S."/>
            <person name="Veyrier F."/>
        </authorList>
    </citation>
    <scope>NUCLEOTIDE SEQUENCE [LARGE SCALE GENOMIC DNA]</scope>
    <source>
        <strain evidence="2 3">SN4</strain>
    </source>
</reference>
<dbReference type="PANTHER" id="PTHR37826">
    <property type="entry name" value="FLOTILLIN BAND_7_5 DOMAIN PROTEIN"/>
    <property type="match status" value="1"/>
</dbReference>
<feature type="domain" description="SPFH" evidence="1">
    <location>
        <begin position="26"/>
        <end position="235"/>
    </location>
</feature>
<dbReference type="EMBL" id="CP091511">
    <property type="protein sequence ID" value="UOO90738.1"/>
    <property type="molecule type" value="Genomic_DNA"/>
</dbReference>
<dbReference type="Gene3D" id="3.30.479.30">
    <property type="entry name" value="Band 7 domain"/>
    <property type="match status" value="1"/>
</dbReference>
<evidence type="ECO:0000313" key="2">
    <source>
        <dbReference type="EMBL" id="UOO90738.1"/>
    </source>
</evidence>
<organism evidence="2 3">
    <name type="scientific">Vitreoscilla massiliensis</name>
    <dbReference type="NCBI Taxonomy" id="1689272"/>
    <lineage>
        <taxon>Bacteria</taxon>
        <taxon>Pseudomonadati</taxon>
        <taxon>Pseudomonadota</taxon>
        <taxon>Betaproteobacteria</taxon>
        <taxon>Neisseriales</taxon>
        <taxon>Neisseriaceae</taxon>
        <taxon>Vitreoscilla</taxon>
    </lineage>
</organism>